<dbReference type="Proteomes" id="UP000722165">
    <property type="component" value="Unassembled WGS sequence"/>
</dbReference>
<evidence type="ECO:0000313" key="2">
    <source>
        <dbReference type="EMBL" id="MBV4395801.1"/>
    </source>
</evidence>
<organism evidence="2 3">
    <name type="scientific">Advenella alkanexedens</name>
    <dbReference type="NCBI Taxonomy" id="1481665"/>
    <lineage>
        <taxon>Bacteria</taxon>
        <taxon>Pseudomonadati</taxon>
        <taxon>Pseudomonadota</taxon>
        <taxon>Betaproteobacteria</taxon>
        <taxon>Burkholderiales</taxon>
        <taxon>Alcaligenaceae</taxon>
    </lineage>
</organism>
<keyword evidence="1" id="KW-0732">Signal</keyword>
<evidence type="ECO:0000313" key="3">
    <source>
        <dbReference type="Proteomes" id="UP000722165"/>
    </source>
</evidence>
<dbReference type="EMBL" id="JAHSPR010000001">
    <property type="protein sequence ID" value="MBV4395801.1"/>
    <property type="molecule type" value="Genomic_DNA"/>
</dbReference>
<accession>A0ABS6NKR5</accession>
<evidence type="ECO:0000256" key="1">
    <source>
        <dbReference type="SAM" id="SignalP"/>
    </source>
</evidence>
<proteinExistence type="predicted"/>
<dbReference type="RefSeq" id="WP_169294238.1">
    <property type="nucleotide sequence ID" value="NZ_CP130490.1"/>
</dbReference>
<feature type="chain" id="PRO_5045560389" evidence="1">
    <location>
        <begin position="36"/>
        <end position="149"/>
    </location>
</feature>
<name>A0ABS6NKR5_9BURK</name>
<comment type="caution">
    <text evidence="2">The sequence shown here is derived from an EMBL/GenBank/DDBJ whole genome shotgun (WGS) entry which is preliminary data.</text>
</comment>
<protein>
    <submittedName>
        <fullName evidence="2">Carboxypeptidase regulatory-like domain-containing protein</fullName>
    </submittedName>
</protein>
<gene>
    <name evidence="2" type="ORF">KU392_00855</name>
</gene>
<reference evidence="2 3" key="1">
    <citation type="submission" date="2021-06" db="EMBL/GenBank/DDBJ databases">
        <authorList>
            <person name="Lu T."/>
            <person name="Wang Q."/>
            <person name="Han X."/>
        </authorList>
    </citation>
    <scope>NUCLEOTIDE SEQUENCE [LARGE SCALE GENOMIC DNA]</scope>
    <source>
        <strain evidence="2 3">LAM0050</strain>
    </source>
</reference>
<keyword evidence="3" id="KW-1185">Reference proteome</keyword>
<feature type="signal peptide" evidence="1">
    <location>
        <begin position="1"/>
        <end position="35"/>
    </location>
</feature>
<sequence>MQKTYHFDPKIIKQFMLTSAIAFGLYAGMQNVVHAQVQPQTYNQSVQYITGGFGNSEQNEIKAHSNLYNVHLTFADQQGAYLSAVQVVITNQHNQTVFEASNTGPLLYVKLPDGTYNLKATYNNQTQSSTFRLQGNAQMNNVMRWAAGN</sequence>